<dbReference type="Proteomes" id="UP000094336">
    <property type="component" value="Unassembled WGS sequence"/>
</dbReference>
<name>A0A1E3QMU1_9ASCO</name>
<feature type="region of interest" description="Disordered" evidence="1">
    <location>
        <begin position="310"/>
        <end position="345"/>
    </location>
</feature>
<sequence>MSQTLRMSPIGIQNAPRASPNANSAPSSMSNSKENVTDSENRFETLRPPLNHLKYEMPGSFKGPAGLGSQSNRLHLAASTVKPVLRDLSRSHNSQTLVRSVDEVKISRQSDVSILEIPLREDEAIDSLRIVKEESKIFEAPFSVPGEIPRNLTGQVTPSYQLGEPIVPFVTVHIEPMGEPLASNGTPLDLSSVERRAVAACGPLYDIPEYFGPGANDEATLMAILMQEMGITTEDDYFAKRKEKDESTTNFGYRLRSLIRGLFPTSDMRTDDLYRKYPWAKYVHIDDTDDGEQHLQANNDPQNSEEYWMDSTRERHAGRHESSDGVEMHQFRSKSSSDPAQASHLLRSNTVNLVKRTYSSGHSSLYPQPSGFPAGLYQIKNRQF</sequence>
<feature type="compositionally biased region" description="Basic and acidic residues" evidence="1">
    <location>
        <begin position="311"/>
        <end position="330"/>
    </location>
</feature>
<evidence type="ECO:0000256" key="1">
    <source>
        <dbReference type="SAM" id="MobiDB-lite"/>
    </source>
</evidence>
<evidence type="ECO:0000313" key="2">
    <source>
        <dbReference type="EMBL" id="ODQ78784.1"/>
    </source>
</evidence>
<protein>
    <submittedName>
        <fullName evidence="2">Uncharacterized protein</fullName>
    </submittedName>
</protein>
<reference evidence="3" key="1">
    <citation type="submission" date="2016-05" db="EMBL/GenBank/DDBJ databases">
        <title>Comparative genomics of biotechnologically important yeasts.</title>
        <authorList>
            <consortium name="DOE Joint Genome Institute"/>
            <person name="Riley R."/>
            <person name="Haridas S."/>
            <person name="Wolfe K.H."/>
            <person name="Lopes M.R."/>
            <person name="Hittinger C.T."/>
            <person name="Goker M."/>
            <person name="Salamov A."/>
            <person name="Wisecaver J."/>
            <person name="Long T.M."/>
            <person name="Aerts A.L."/>
            <person name="Barry K."/>
            <person name="Choi C."/>
            <person name="Clum A."/>
            <person name="Coughlan A.Y."/>
            <person name="Deshpande S."/>
            <person name="Douglass A.P."/>
            <person name="Hanson S.J."/>
            <person name="Klenk H.-P."/>
            <person name="Labutti K."/>
            <person name="Lapidus A."/>
            <person name="Lindquist E."/>
            <person name="Lipzen A."/>
            <person name="Meier-Kolthoff J.P."/>
            <person name="Ohm R.A."/>
            <person name="Otillar R.P."/>
            <person name="Pangilinan J."/>
            <person name="Peng Y."/>
            <person name="Rokas A."/>
            <person name="Rosa C.A."/>
            <person name="Scheuner C."/>
            <person name="Sibirny A.A."/>
            <person name="Slot J.C."/>
            <person name="Stielow J.B."/>
            <person name="Sun H."/>
            <person name="Kurtzman C.P."/>
            <person name="Blackwell M."/>
            <person name="Grigoriev I.V."/>
            <person name="Jeffries T.W."/>
        </authorList>
    </citation>
    <scope>NUCLEOTIDE SEQUENCE [LARGE SCALE GENOMIC DNA]</scope>
    <source>
        <strain evidence="3">NRRL Y-12698</strain>
    </source>
</reference>
<feature type="compositionally biased region" description="Polar residues" evidence="1">
    <location>
        <begin position="333"/>
        <end position="345"/>
    </location>
</feature>
<keyword evidence="3" id="KW-1185">Reference proteome</keyword>
<proteinExistence type="predicted"/>
<dbReference type="RefSeq" id="XP_018984112.1">
    <property type="nucleotide sequence ID" value="XM_019130553.1"/>
</dbReference>
<gene>
    <name evidence="2" type="ORF">BABINDRAFT_167969</name>
</gene>
<organism evidence="2 3">
    <name type="scientific">Babjeviella inositovora NRRL Y-12698</name>
    <dbReference type="NCBI Taxonomy" id="984486"/>
    <lineage>
        <taxon>Eukaryota</taxon>
        <taxon>Fungi</taxon>
        <taxon>Dikarya</taxon>
        <taxon>Ascomycota</taxon>
        <taxon>Saccharomycotina</taxon>
        <taxon>Pichiomycetes</taxon>
        <taxon>Serinales incertae sedis</taxon>
        <taxon>Babjeviella</taxon>
    </lineage>
</organism>
<feature type="compositionally biased region" description="Low complexity" evidence="1">
    <location>
        <begin position="14"/>
        <end position="32"/>
    </location>
</feature>
<dbReference type="AlphaFoldDB" id="A0A1E3QMU1"/>
<accession>A0A1E3QMU1</accession>
<feature type="region of interest" description="Disordered" evidence="1">
    <location>
        <begin position="1"/>
        <end position="41"/>
    </location>
</feature>
<dbReference type="GeneID" id="30148406"/>
<dbReference type="EMBL" id="KV454434">
    <property type="protein sequence ID" value="ODQ78784.1"/>
    <property type="molecule type" value="Genomic_DNA"/>
</dbReference>
<evidence type="ECO:0000313" key="3">
    <source>
        <dbReference type="Proteomes" id="UP000094336"/>
    </source>
</evidence>